<sequence length="84" mass="9487">ILAREKLDNRLRKTGVKIQTDIHVHGHGSREDMRDLIQILKPKHVIPAHGSLQQETPLIELASEFGYELGETSHLSPNGKVLKF</sequence>
<dbReference type="AlphaFoldDB" id="X1HU75"/>
<dbReference type="Gene3D" id="3.40.50.10710">
    <property type="entry name" value="Metallo-hydrolase/oxidoreductase"/>
    <property type="match status" value="1"/>
</dbReference>
<dbReference type="InterPro" id="IPR042173">
    <property type="entry name" value="RNase_J_2"/>
</dbReference>
<organism evidence="2">
    <name type="scientific">marine sediment metagenome</name>
    <dbReference type="NCBI Taxonomy" id="412755"/>
    <lineage>
        <taxon>unclassified sequences</taxon>
        <taxon>metagenomes</taxon>
        <taxon>ecological metagenomes</taxon>
    </lineage>
</organism>
<dbReference type="PANTHER" id="PTHR43694">
    <property type="entry name" value="RIBONUCLEASE J"/>
    <property type="match status" value="1"/>
</dbReference>
<name>X1HU75_9ZZZZ</name>
<comment type="caution">
    <text evidence="2">The sequence shown here is derived from an EMBL/GenBank/DDBJ whole genome shotgun (WGS) entry which is preliminary data.</text>
</comment>
<accession>X1HU75</accession>
<dbReference type="EMBL" id="BARU01026063">
    <property type="protein sequence ID" value="GAH73721.1"/>
    <property type="molecule type" value="Genomic_DNA"/>
</dbReference>
<evidence type="ECO:0000259" key="1">
    <source>
        <dbReference type="Pfam" id="PF07521"/>
    </source>
</evidence>
<dbReference type="InterPro" id="IPR011108">
    <property type="entry name" value="RMMBL"/>
</dbReference>
<dbReference type="Pfam" id="PF07521">
    <property type="entry name" value="RMMBL"/>
    <property type="match status" value="1"/>
</dbReference>
<dbReference type="PANTHER" id="PTHR43694:SF1">
    <property type="entry name" value="RIBONUCLEASE J"/>
    <property type="match status" value="1"/>
</dbReference>
<feature type="non-terminal residue" evidence="2">
    <location>
        <position position="1"/>
    </location>
</feature>
<gene>
    <name evidence="2" type="ORF">S03H2_41914</name>
</gene>
<dbReference type="InterPro" id="IPR036866">
    <property type="entry name" value="RibonucZ/Hydroxyglut_hydro"/>
</dbReference>
<dbReference type="SUPFAM" id="SSF56281">
    <property type="entry name" value="Metallo-hydrolase/oxidoreductase"/>
    <property type="match status" value="1"/>
</dbReference>
<evidence type="ECO:0000313" key="2">
    <source>
        <dbReference type="EMBL" id="GAH73721.1"/>
    </source>
</evidence>
<reference evidence="2" key="1">
    <citation type="journal article" date="2014" name="Front. Microbiol.">
        <title>High frequency of phylogenetically diverse reductive dehalogenase-homologous genes in deep subseafloor sedimentary metagenomes.</title>
        <authorList>
            <person name="Kawai M."/>
            <person name="Futagami T."/>
            <person name="Toyoda A."/>
            <person name="Takaki Y."/>
            <person name="Nishi S."/>
            <person name="Hori S."/>
            <person name="Arai W."/>
            <person name="Tsubouchi T."/>
            <person name="Morono Y."/>
            <person name="Uchiyama I."/>
            <person name="Ito T."/>
            <person name="Fujiyama A."/>
            <person name="Inagaki F."/>
            <person name="Takami H."/>
        </authorList>
    </citation>
    <scope>NUCLEOTIDE SEQUENCE</scope>
    <source>
        <strain evidence="2">Expedition CK06-06</strain>
    </source>
</reference>
<proteinExistence type="predicted"/>
<dbReference type="Gene3D" id="3.60.15.10">
    <property type="entry name" value="Ribonuclease Z/Hydroxyacylglutathione hydrolase-like"/>
    <property type="match status" value="1"/>
</dbReference>
<protein>
    <recommendedName>
        <fullName evidence="1">Zn-dependent metallo-hydrolase RNA specificity domain-containing protein</fullName>
    </recommendedName>
</protein>
<feature type="domain" description="Zn-dependent metallo-hydrolase RNA specificity" evidence="1">
    <location>
        <begin position="21"/>
        <end position="68"/>
    </location>
</feature>